<protein>
    <submittedName>
        <fullName evidence="2">Uncharacterized protein</fullName>
    </submittedName>
</protein>
<feature type="transmembrane region" description="Helical" evidence="1">
    <location>
        <begin position="27"/>
        <end position="46"/>
    </location>
</feature>
<dbReference type="AlphaFoldDB" id="A0A0A8YPT5"/>
<proteinExistence type="predicted"/>
<reference evidence="2" key="2">
    <citation type="journal article" date="2015" name="Data Brief">
        <title>Shoot transcriptome of the giant reed, Arundo donax.</title>
        <authorList>
            <person name="Barrero R.A."/>
            <person name="Guerrero F.D."/>
            <person name="Moolhuijzen P."/>
            <person name="Goolsby J.A."/>
            <person name="Tidwell J."/>
            <person name="Bellgard S.E."/>
            <person name="Bellgard M.I."/>
        </authorList>
    </citation>
    <scope>NUCLEOTIDE SEQUENCE</scope>
    <source>
        <tissue evidence="2">Shoot tissue taken approximately 20 cm above the soil surface</tissue>
    </source>
</reference>
<organism evidence="2">
    <name type="scientific">Arundo donax</name>
    <name type="common">Giant reed</name>
    <name type="synonym">Donax arundinaceus</name>
    <dbReference type="NCBI Taxonomy" id="35708"/>
    <lineage>
        <taxon>Eukaryota</taxon>
        <taxon>Viridiplantae</taxon>
        <taxon>Streptophyta</taxon>
        <taxon>Embryophyta</taxon>
        <taxon>Tracheophyta</taxon>
        <taxon>Spermatophyta</taxon>
        <taxon>Magnoliopsida</taxon>
        <taxon>Liliopsida</taxon>
        <taxon>Poales</taxon>
        <taxon>Poaceae</taxon>
        <taxon>PACMAD clade</taxon>
        <taxon>Arundinoideae</taxon>
        <taxon>Arundineae</taxon>
        <taxon>Arundo</taxon>
    </lineage>
</organism>
<keyword evidence="1" id="KW-0812">Transmembrane</keyword>
<reference evidence="2" key="1">
    <citation type="submission" date="2014-09" db="EMBL/GenBank/DDBJ databases">
        <authorList>
            <person name="Magalhaes I.L.F."/>
            <person name="Oliveira U."/>
            <person name="Santos F.R."/>
            <person name="Vidigal T.H.D.A."/>
            <person name="Brescovit A.D."/>
            <person name="Santos A.J."/>
        </authorList>
    </citation>
    <scope>NUCLEOTIDE SEQUENCE</scope>
    <source>
        <tissue evidence="2">Shoot tissue taken approximately 20 cm above the soil surface</tissue>
    </source>
</reference>
<keyword evidence="1" id="KW-0472">Membrane</keyword>
<evidence type="ECO:0000256" key="1">
    <source>
        <dbReference type="SAM" id="Phobius"/>
    </source>
</evidence>
<keyword evidence="1" id="KW-1133">Transmembrane helix</keyword>
<feature type="transmembrane region" description="Helical" evidence="1">
    <location>
        <begin position="79"/>
        <end position="97"/>
    </location>
</feature>
<evidence type="ECO:0000313" key="2">
    <source>
        <dbReference type="EMBL" id="JAD28749.1"/>
    </source>
</evidence>
<accession>A0A0A8YPT5</accession>
<dbReference type="EMBL" id="GBRH01269146">
    <property type="protein sequence ID" value="JAD28749.1"/>
    <property type="molecule type" value="Transcribed_RNA"/>
</dbReference>
<sequence length="101" mass="11843">MDLKVFEDLHSCNIEIMVGHTNYETGIVDWFVVLFCYVPCIVLRGVNDFGLEPYWLTTMHWSFDVVLCNLGECTGCVILAWRMLLCYLLGIVYPFYWHMCC</sequence>
<name>A0A0A8YPT5_ARUDO</name>